<reference evidence="1 2" key="1">
    <citation type="journal article" date="2010" name="Nature">
        <title>Comparative genomics reveals mobile pathogenicity chromosomes in Fusarium.</title>
        <authorList>
            <person name="Ma L.J."/>
            <person name="van der Does H.C."/>
            <person name="Borkovich K.A."/>
            <person name="Coleman J.J."/>
            <person name="Daboussi M.J."/>
            <person name="Di Pietro A."/>
            <person name="Dufresne M."/>
            <person name="Freitag M."/>
            <person name="Grabherr M."/>
            <person name="Henrissat B."/>
            <person name="Houterman P.M."/>
            <person name="Kang S."/>
            <person name="Shim W.B."/>
            <person name="Woloshuk C."/>
            <person name="Xie X."/>
            <person name="Xu J.R."/>
            <person name="Antoniw J."/>
            <person name="Baker S.E."/>
            <person name="Bluhm B.H."/>
            <person name="Breakspear A."/>
            <person name="Brown D.W."/>
            <person name="Butchko R.A."/>
            <person name="Chapman S."/>
            <person name="Coulson R."/>
            <person name="Coutinho P.M."/>
            <person name="Danchin E.G."/>
            <person name="Diener A."/>
            <person name="Gale L.R."/>
            <person name="Gardiner D.M."/>
            <person name="Goff S."/>
            <person name="Hammond-Kosack K.E."/>
            <person name="Hilburn K."/>
            <person name="Hua-Van A."/>
            <person name="Jonkers W."/>
            <person name="Kazan K."/>
            <person name="Kodira C.D."/>
            <person name="Koehrsen M."/>
            <person name="Kumar L."/>
            <person name="Lee Y.H."/>
            <person name="Li L."/>
            <person name="Manners J.M."/>
            <person name="Miranda-Saavedra D."/>
            <person name="Mukherjee M."/>
            <person name="Park G."/>
            <person name="Park J."/>
            <person name="Park S.Y."/>
            <person name="Proctor R.H."/>
            <person name="Regev A."/>
            <person name="Ruiz-Roldan M.C."/>
            <person name="Sain D."/>
            <person name="Sakthikumar S."/>
            <person name="Sykes S."/>
            <person name="Schwartz D.C."/>
            <person name="Turgeon B.G."/>
            <person name="Wapinski I."/>
            <person name="Yoder O."/>
            <person name="Young S."/>
            <person name="Zeng Q."/>
            <person name="Zhou S."/>
            <person name="Galagan J."/>
            <person name="Cuomo C.A."/>
            <person name="Kistler H.C."/>
            <person name="Rep M."/>
        </authorList>
    </citation>
    <scope>NUCLEOTIDE SEQUENCE [LARGE SCALE GENOMIC DNA]</scope>
    <source>
        <strain evidence="2">M3125 / FGSC 7600</strain>
    </source>
</reference>
<dbReference type="RefSeq" id="XP_018762297.1">
    <property type="nucleotide sequence ID" value="XM_018906883.1"/>
</dbReference>
<evidence type="ECO:0000313" key="2">
    <source>
        <dbReference type="Proteomes" id="UP000009096"/>
    </source>
</evidence>
<keyword evidence="2" id="KW-1185">Reference proteome</keyword>
<sequence>MPRDLQAQADELEKWWKRDTKEAALSEHIRTENWSENYDNSATQHQWQETCGERGWRLQR</sequence>
<dbReference type="AlphaFoldDB" id="A0A139YBP2"/>
<accession>A0A139YBP2</accession>
<proteinExistence type="predicted"/>
<name>A0A139YBP2_GIBM7</name>
<dbReference type="GeneID" id="30074522"/>
<organism evidence="1 2">
    <name type="scientific">Gibberella moniliformis (strain M3125 / FGSC 7600)</name>
    <name type="common">Maize ear and stalk rot fungus</name>
    <name type="synonym">Fusarium verticillioides</name>
    <dbReference type="NCBI Taxonomy" id="334819"/>
    <lineage>
        <taxon>Eukaryota</taxon>
        <taxon>Fungi</taxon>
        <taxon>Dikarya</taxon>
        <taxon>Ascomycota</taxon>
        <taxon>Pezizomycotina</taxon>
        <taxon>Sordariomycetes</taxon>
        <taxon>Hypocreomycetidae</taxon>
        <taxon>Hypocreales</taxon>
        <taxon>Nectriaceae</taxon>
        <taxon>Fusarium</taxon>
        <taxon>Fusarium fujikuroi species complex</taxon>
    </lineage>
</organism>
<gene>
    <name evidence="1" type="ORF">FVEG_17646</name>
</gene>
<dbReference type="OrthoDB" id="5106926at2759"/>
<protein>
    <submittedName>
        <fullName evidence="1">Uncharacterized protein</fullName>
    </submittedName>
</protein>
<dbReference type="Proteomes" id="UP000009096">
    <property type="component" value="Chromosome 8"/>
</dbReference>
<dbReference type="KEGG" id="fvr:FVEG_17646"/>
<dbReference type="EMBL" id="DS486009">
    <property type="protein sequence ID" value="KYG13613.1"/>
    <property type="molecule type" value="Genomic_DNA"/>
</dbReference>
<evidence type="ECO:0000313" key="1">
    <source>
        <dbReference type="EMBL" id="KYG13613.1"/>
    </source>
</evidence>
<dbReference type="VEuPathDB" id="FungiDB:FVEG_17646"/>